<evidence type="ECO:0000313" key="2">
    <source>
        <dbReference type="Proteomes" id="UP000236316"/>
    </source>
</evidence>
<sequence length="51" mass="5548">MLGIIAGVVVGMIGPSVGKYLVKNIVVKTAVQKLKERRWILTSKLLELVAN</sequence>
<organism evidence="1">
    <name type="scientific">Orpheovirus IHUMI-LCC2</name>
    <dbReference type="NCBI Taxonomy" id="2023057"/>
    <lineage>
        <taxon>Viruses</taxon>
        <taxon>Varidnaviria</taxon>
        <taxon>Bamfordvirae</taxon>
        <taxon>Nucleocytoviricota</taxon>
        <taxon>Megaviricetes</taxon>
        <taxon>Pimascovirales</taxon>
        <taxon>Ocovirineae</taxon>
        <taxon>Orpheoviridae</taxon>
        <taxon>Alphaorpheovirus</taxon>
        <taxon>Alphaorpheovirus massiliense</taxon>
    </lineage>
</organism>
<dbReference type="KEGG" id="vg:35382747"/>
<name>A0A2I2L5M0_9VIRU</name>
<gene>
    <name evidence="1" type="ORF">ORPV_907</name>
</gene>
<protein>
    <submittedName>
        <fullName evidence="1">Uncharacterized protein</fullName>
    </submittedName>
</protein>
<dbReference type="EMBL" id="LT906555">
    <property type="protein sequence ID" value="SNW62811.1"/>
    <property type="molecule type" value="Genomic_DNA"/>
</dbReference>
<keyword evidence="2" id="KW-1185">Reference proteome</keyword>
<dbReference type="Proteomes" id="UP000236316">
    <property type="component" value="Segment"/>
</dbReference>
<evidence type="ECO:0000313" key="1">
    <source>
        <dbReference type="EMBL" id="SNW62811.1"/>
    </source>
</evidence>
<dbReference type="GeneID" id="35382747"/>
<accession>A0A2I2L5M0</accession>
<dbReference type="RefSeq" id="YP_009449113.1">
    <property type="nucleotide sequence ID" value="NC_036594.1"/>
</dbReference>
<proteinExistence type="predicted"/>
<reference evidence="1" key="1">
    <citation type="submission" date="2017-08" db="EMBL/GenBank/DDBJ databases">
        <authorList>
            <consortium name="Urmite Genomes"/>
        </authorList>
    </citation>
    <scope>NUCLEOTIDE SEQUENCE [LARGE SCALE GENOMIC DNA]</scope>
    <source>
        <strain evidence="1">IHUMI-LCC2</strain>
    </source>
</reference>